<dbReference type="OrthoDB" id="429143at2759"/>
<dbReference type="AlphaFoldDB" id="A0A9P4W5T4"/>
<feature type="region of interest" description="Disordered" evidence="1">
    <location>
        <begin position="120"/>
        <end position="140"/>
    </location>
</feature>
<evidence type="ECO:0000256" key="1">
    <source>
        <dbReference type="SAM" id="MobiDB-lite"/>
    </source>
</evidence>
<dbReference type="InterPro" id="IPR006076">
    <property type="entry name" value="FAD-dep_OxRdtase"/>
</dbReference>
<evidence type="ECO:0000313" key="4">
    <source>
        <dbReference type="Proteomes" id="UP000801428"/>
    </source>
</evidence>
<dbReference type="Proteomes" id="UP000801428">
    <property type="component" value="Unassembled WGS sequence"/>
</dbReference>
<reference evidence="3" key="1">
    <citation type="submission" date="2019-04" db="EMBL/GenBank/DDBJ databases">
        <title>Sequencing of skin fungus with MAO and IRED activity.</title>
        <authorList>
            <person name="Marsaioli A.J."/>
            <person name="Bonatto J.M.C."/>
            <person name="Reis Junior O."/>
        </authorList>
    </citation>
    <scope>NUCLEOTIDE SEQUENCE</scope>
    <source>
        <strain evidence="3">30M1</strain>
    </source>
</reference>
<sequence length="538" mass="57334">MTRQILPVPNPVPSYWLSDPSHLAELRSTPDLPGESDIAVVGAGMAGVLSAYHMLCALDKEDEAGSSGGEGGVGGVRQSEEGGKRPKVVLLDARRLCEGATGRNGGHVKVQVRTLLDLAGSENNGDTSGSDNGNGGDAGEKRTALQTYVSRVISSLKHIVDTESLDCEFELRRSFDVFTDTADAEDVFCRFEAARKRGEPWTRNVTWYGAETAERVTSVRGAKGAFSVPAASFWPYKFVAGLLGVMVERWGNGVEGRGKGWLNVQMCVPVLSLSSFSSTTTTTSTASSSSSSSSSSSPPNTQPHPHTLHTPHGTLTTTKLLLATNAYTAGLLPKIFTNHILPVRGMASHHTPASSSPLPTIPHLSNTYNLNFGPDKGVDYLNPRPDGSIVVGGGAWLFRSDTESWENNWDDATLFPPRVTGYWKGEDESGAKDDGVGKGKGYMQRNFLGWEDSDSRNDSVWTGIMGKTRDGMPFVGEVPGMEGTWVLAGFNGGGMALIAVAAKAVGGMVVKGVGFGDVWEEEGVLLGMRCCEERLGRV</sequence>
<dbReference type="SUPFAM" id="SSF51905">
    <property type="entry name" value="FAD/NAD(P)-binding domain"/>
    <property type="match status" value="1"/>
</dbReference>
<evidence type="ECO:0000259" key="2">
    <source>
        <dbReference type="Pfam" id="PF01266"/>
    </source>
</evidence>
<feature type="region of interest" description="Disordered" evidence="1">
    <location>
        <begin position="282"/>
        <end position="312"/>
    </location>
</feature>
<keyword evidence="4" id="KW-1185">Reference proteome</keyword>
<feature type="compositionally biased region" description="Gly residues" evidence="1">
    <location>
        <begin position="66"/>
        <end position="75"/>
    </location>
</feature>
<organism evidence="3 4">
    <name type="scientific">Curvularia kusanoi</name>
    <name type="common">Cochliobolus kusanoi</name>
    <dbReference type="NCBI Taxonomy" id="90978"/>
    <lineage>
        <taxon>Eukaryota</taxon>
        <taxon>Fungi</taxon>
        <taxon>Dikarya</taxon>
        <taxon>Ascomycota</taxon>
        <taxon>Pezizomycotina</taxon>
        <taxon>Dothideomycetes</taxon>
        <taxon>Pleosporomycetidae</taxon>
        <taxon>Pleosporales</taxon>
        <taxon>Pleosporineae</taxon>
        <taxon>Pleosporaceae</taxon>
        <taxon>Curvularia</taxon>
    </lineage>
</organism>
<proteinExistence type="predicted"/>
<name>A0A9P4W5T4_CURKU</name>
<comment type="caution">
    <text evidence="3">The sequence shown here is derived from an EMBL/GenBank/DDBJ whole genome shotgun (WGS) entry which is preliminary data.</text>
</comment>
<dbReference type="Pfam" id="PF01266">
    <property type="entry name" value="DAO"/>
    <property type="match status" value="2"/>
</dbReference>
<evidence type="ECO:0000313" key="3">
    <source>
        <dbReference type="EMBL" id="KAF3000891.1"/>
    </source>
</evidence>
<dbReference type="InterPro" id="IPR036188">
    <property type="entry name" value="FAD/NAD-bd_sf"/>
</dbReference>
<feature type="region of interest" description="Disordered" evidence="1">
    <location>
        <begin position="63"/>
        <end position="84"/>
    </location>
</feature>
<dbReference type="Gene3D" id="3.30.9.10">
    <property type="entry name" value="D-Amino Acid Oxidase, subunit A, domain 2"/>
    <property type="match status" value="2"/>
</dbReference>
<dbReference type="PANTHER" id="PTHR13847">
    <property type="entry name" value="SARCOSINE DEHYDROGENASE-RELATED"/>
    <property type="match status" value="1"/>
</dbReference>
<dbReference type="Gene3D" id="3.50.50.60">
    <property type="entry name" value="FAD/NAD(P)-binding domain"/>
    <property type="match status" value="2"/>
</dbReference>
<dbReference type="GO" id="GO:0005737">
    <property type="term" value="C:cytoplasm"/>
    <property type="evidence" value="ECO:0007669"/>
    <property type="project" value="TreeGrafter"/>
</dbReference>
<gene>
    <name evidence="3" type="ORF">E8E13_007958</name>
</gene>
<protein>
    <recommendedName>
        <fullName evidence="2">FAD dependent oxidoreductase domain-containing protein</fullName>
    </recommendedName>
</protein>
<accession>A0A9P4W5T4</accession>
<dbReference type="EMBL" id="SWKU01000014">
    <property type="protein sequence ID" value="KAF3000891.1"/>
    <property type="molecule type" value="Genomic_DNA"/>
</dbReference>
<dbReference type="PANTHER" id="PTHR13847:SF279">
    <property type="entry name" value="FAD DEPENDENT OXIDOREDUCTASE DOMAIN-CONTAINING PROTEIN-RELATED"/>
    <property type="match status" value="1"/>
</dbReference>
<feature type="domain" description="FAD dependent oxidoreductase" evidence="2">
    <location>
        <begin position="37"/>
        <end position="247"/>
    </location>
</feature>
<feature type="domain" description="FAD dependent oxidoreductase" evidence="2">
    <location>
        <begin position="308"/>
        <end position="505"/>
    </location>
</feature>
<feature type="compositionally biased region" description="Low complexity" evidence="1">
    <location>
        <begin position="120"/>
        <end position="131"/>
    </location>
</feature>